<dbReference type="InterPro" id="IPR002327">
    <property type="entry name" value="Cyt_c_1A/1B"/>
</dbReference>
<evidence type="ECO:0000256" key="3">
    <source>
        <dbReference type="ARBA" id="ARBA00022475"/>
    </source>
</evidence>
<evidence type="ECO:0000256" key="1">
    <source>
        <dbReference type="ARBA" id="ARBA00004162"/>
    </source>
</evidence>
<protein>
    <submittedName>
        <fullName evidence="13">Cytochrome c</fullName>
    </submittedName>
</protein>
<evidence type="ECO:0000256" key="4">
    <source>
        <dbReference type="ARBA" id="ARBA00022617"/>
    </source>
</evidence>
<organism evidence="13 14">
    <name type="scientific">Litoreibacter albidus</name>
    <dbReference type="NCBI Taxonomy" id="670155"/>
    <lineage>
        <taxon>Bacteria</taxon>
        <taxon>Pseudomonadati</taxon>
        <taxon>Pseudomonadota</taxon>
        <taxon>Alphaproteobacteria</taxon>
        <taxon>Rhodobacterales</taxon>
        <taxon>Roseobacteraceae</taxon>
        <taxon>Litoreibacter</taxon>
    </lineage>
</organism>
<evidence type="ECO:0000313" key="14">
    <source>
        <dbReference type="Proteomes" id="UP000199441"/>
    </source>
</evidence>
<gene>
    <name evidence="13" type="ORF">SAMN04488001_3402</name>
</gene>
<keyword evidence="6 11" id="KW-0479">Metal-binding</keyword>
<dbReference type="Gene3D" id="1.10.760.10">
    <property type="entry name" value="Cytochrome c-like domain"/>
    <property type="match status" value="1"/>
</dbReference>
<dbReference type="OrthoDB" id="9805828at2"/>
<evidence type="ECO:0000259" key="12">
    <source>
        <dbReference type="PROSITE" id="PS51007"/>
    </source>
</evidence>
<keyword evidence="10" id="KW-0472">Membrane</keyword>
<dbReference type="SUPFAM" id="SSF46626">
    <property type="entry name" value="Cytochrome c"/>
    <property type="match status" value="1"/>
</dbReference>
<dbReference type="GO" id="GO:0046872">
    <property type="term" value="F:metal ion binding"/>
    <property type="evidence" value="ECO:0007669"/>
    <property type="project" value="UniProtKB-KW"/>
</dbReference>
<evidence type="ECO:0000256" key="11">
    <source>
        <dbReference type="PROSITE-ProRule" id="PRU00433"/>
    </source>
</evidence>
<proteinExistence type="predicted"/>
<dbReference type="Proteomes" id="UP000199441">
    <property type="component" value="Unassembled WGS sequence"/>
</dbReference>
<sequence length="174" mass="18216">MFDTMTMTKVLGAACGSLLVFLLGSWAADIIYHGGDGGHGDEHVQAYVIEVEGGDADVEEEVVEVDFAALMETADAEKGAKVFSKCKACHKLDEGANGTGPSLYAIVGKDIAAMDGYGYSDALLGIDGAWTPEELQAFLENPKGYAPGTKMGFAGLKKPTDRANLIAYLETVGG</sequence>
<dbReference type="InterPro" id="IPR009056">
    <property type="entry name" value="Cyt_c-like_dom"/>
</dbReference>
<dbReference type="STRING" id="670155.SAMN04488001_3402"/>
<dbReference type="GO" id="GO:0005886">
    <property type="term" value="C:plasma membrane"/>
    <property type="evidence" value="ECO:0007669"/>
    <property type="project" value="UniProtKB-SubCell"/>
</dbReference>
<dbReference type="Pfam" id="PF00034">
    <property type="entry name" value="Cytochrom_C"/>
    <property type="match status" value="1"/>
</dbReference>
<feature type="domain" description="Cytochrome c" evidence="12">
    <location>
        <begin position="74"/>
        <end position="173"/>
    </location>
</feature>
<dbReference type="InterPro" id="IPR036909">
    <property type="entry name" value="Cyt_c-like_dom_sf"/>
</dbReference>
<dbReference type="RefSeq" id="WP_089948170.1">
    <property type="nucleotide sequence ID" value="NZ_JBHOGC010000004.1"/>
</dbReference>
<accession>A0A1H3C921</accession>
<keyword evidence="9 11" id="KW-0408">Iron</keyword>
<dbReference type="GO" id="GO:0009055">
    <property type="term" value="F:electron transfer activity"/>
    <property type="evidence" value="ECO:0007669"/>
    <property type="project" value="InterPro"/>
</dbReference>
<dbReference type="EMBL" id="FNOI01000008">
    <property type="protein sequence ID" value="SDX50575.1"/>
    <property type="molecule type" value="Genomic_DNA"/>
</dbReference>
<keyword evidence="8" id="KW-1133">Transmembrane helix</keyword>
<keyword evidence="7" id="KW-0249">Electron transport</keyword>
<evidence type="ECO:0000256" key="5">
    <source>
        <dbReference type="ARBA" id="ARBA00022692"/>
    </source>
</evidence>
<evidence type="ECO:0000256" key="2">
    <source>
        <dbReference type="ARBA" id="ARBA00022448"/>
    </source>
</evidence>
<keyword evidence="2" id="KW-0813">Transport</keyword>
<dbReference type="FunFam" id="1.10.760.10:FF:000026">
    <property type="entry name" value="Cytochrome C, membrane-bound"/>
    <property type="match status" value="1"/>
</dbReference>
<reference evidence="14" key="1">
    <citation type="submission" date="2016-10" db="EMBL/GenBank/DDBJ databases">
        <authorList>
            <person name="Varghese N."/>
            <person name="Submissions S."/>
        </authorList>
    </citation>
    <scope>NUCLEOTIDE SEQUENCE [LARGE SCALE GENOMIC DNA]</scope>
    <source>
        <strain evidence="14">DSM 26922</strain>
    </source>
</reference>
<keyword evidence="14" id="KW-1185">Reference proteome</keyword>
<keyword evidence="4 11" id="KW-0349">Heme</keyword>
<evidence type="ECO:0000256" key="8">
    <source>
        <dbReference type="ARBA" id="ARBA00022989"/>
    </source>
</evidence>
<keyword evidence="5" id="KW-0812">Transmembrane</keyword>
<name>A0A1H3C921_9RHOB</name>
<comment type="subcellular location">
    <subcellularLocation>
        <location evidence="1">Cell membrane</location>
        <topology evidence="1">Single-pass membrane protein</topology>
    </subcellularLocation>
</comment>
<dbReference type="PANTHER" id="PTHR11961">
    <property type="entry name" value="CYTOCHROME C"/>
    <property type="match status" value="1"/>
</dbReference>
<dbReference type="PROSITE" id="PS51007">
    <property type="entry name" value="CYTC"/>
    <property type="match status" value="1"/>
</dbReference>
<evidence type="ECO:0000256" key="6">
    <source>
        <dbReference type="ARBA" id="ARBA00022723"/>
    </source>
</evidence>
<evidence type="ECO:0000313" key="13">
    <source>
        <dbReference type="EMBL" id="SDX50575.1"/>
    </source>
</evidence>
<evidence type="ECO:0000256" key="7">
    <source>
        <dbReference type="ARBA" id="ARBA00022982"/>
    </source>
</evidence>
<evidence type="ECO:0000256" key="10">
    <source>
        <dbReference type="ARBA" id="ARBA00023136"/>
    </source>
</evidence>
<keyword evidence="3" id="KW-1003">Cell membrane</keyword>
<dbReference type="AlphaFoldDB" id="A0A1H3C921"/>
<dbReference type="GO" id="GO:0020037">
    <property type="term" value="F:heme binding"/>
    <property type="evidence" value="ECO:0007669"/>
    <property type="project" value="InterPro"/>
</dbReference>
<dbReference type="PRINTS" id="PR00604">
    <property type="entry name" value="CYTCHRMECIAB"/>
</dbReference>
<evidence type="ECO:0000256" key="9">
    <source>
        <dbReference type="ARBA" id="ARBA00023004"/>
    </source>
</evidence>